<dbReference type="Pfam" id="PF00196">
    <property type="entry name" value="GerE"/>
    <property type="match status" value="1"/>
</dbReference>
<sequence length="225" mass="23440">MVVADDQEIVRTGLRMILDAQPGIVVVGVAADGRRAVELARRLRPDVCLIDIRMPVMDGIQATLALAGPGVADPLAVVVITTFDLDEYVYAALRAGARGFLLKDAGPDLLAQAVHAAARGDALIAPNVTARLLATFAGSGPAPVPVQPVEALTDREEQVLATVAGGRTNSEIAADLHISLSTVKTHIASLMAKLGARNRVEIALWAYQTGRVDVRRSGAGGAGGW</sequence>
<dbReference type="InterPro" id="IPR011006">
    <property type="entry name" value="CheY-like_superfamily"/>
</dbReference>
<evidence type="ECO:0000259" key="7">
    <source>
        <dbReference type="PROSITE" id="PS50110"/>
    </source>
</evidence>
<protein>
    <submittedName>
        <fullName evidence="8">DNA-binding response regulator</fullName>
    </submittedName>
</protein>
<proteinExistence type="predicted"/>
<keyword evidence="9" id="KW-1185">Reference proteome</keyword>
<evidence type="ECO:0000256" key="2">
    <source>
        <dbReference type="ARBA" id="ARBA00023015"/>
    </source>
</evidence>
<dbReference type="InterPro" id="IPR000792">
    <property type="entry name" value="Tscrpt_reg_LuxR_C"/>
</dbReference>
<evidence type="ECO:0000256" key="4">
    <source>
        <dbReference type="ARBA" id="ARBA00023163"/>
    </source>
</evidence>
<keyword evidence="3 8" id="KW-0238">DNA-binding</keyword>
<feature type="modified residue" description="4-aspartylphosphate" evidence="5">
    <location>
        <position position="51"/>
    </location>
</feature>
<dbReference type="CDD" id="cd06170">
    <property type="entry name" value="LuxR_C_like"/>
    <property type="match status" value="1"/>
</dbReference>
<dbReference type="GO" id="GO:0006355">
    <property type="term" value="P:regulation of DNA-templated transcription"/>
    <property type="evidence" value="ECO:0007669"/>
    <property type="project" value="InterPro"/>
</dbReference>
<organism evidence="8 9">
    <name type="scientific">Parafrankia soli</name>
    <dbReference type="NCBI Taxonomy" id="2599596"/>
    <lineage>
        <taxon>Bacteria</taxon>
        <taxon>Bacillati</taxon>
        <taxon>Actinomycetota</taxon>
        <taxon>Actinomycetes</taxon>
        <taxon>Frankiales</taxon>
        <taxon>Frankiaceae</taxon>
        <taxon>Parafrankia</taxon>
    </lineage>
</organism>
<dbReference type="InterPro" id="IPR016032">
    <property type="entry name" value="Sig_transdc_resp-reg_C-effctor"/>
</dbReference>
<dbReference type="GO" id="GO:0000160">
    <property type="term" value="P:phosphorelay signal transduction system"/>
    <property type="evidence" value="ECO:0007669"/>
    <property type="project" value="InterPro"/>
</dbReference>
<dbReference type="SMART" id="SM00448">
    <property type="entry name" value="REC"/>
    <property type="match status" value="1"/>
</dbReference>
<evidence type="ECO:0000313" key="9">
    <source>
        <dbReference type="Proteomes" id="UP000179769"/>
    </source>
</evidence>
<evidence type="ECO:0000256" key="5">
    <source>
        <dbReference type="PROSITE-ProRule" id="PRU00169"/>
    </source>
</evidence>
<dbReference type="Gene3D" id="3.40.50.2300">
    <property type="match status" value="1"/>
</dbReference>
<feature type="domain" description="HTH luxR-type" evidence="6">
    <location>
        <begin position="145"/>
        <end position="210"/>
    </location>
</feature>
<dbReference type="PROSITE" id="PS50110">
    <property type="entry name" value="RESPONSE_REGULATORY"/>
    <property type="match status" value="1"/>
</dbReference>
<evidence type="ECO:0000259" key="6">
    <source>
        <dbReference type="PROSITE" id="PS50043"/>
    </source>
</evidence>
<accession>A0A1S1PWX6</accession>
<evidence type="ECO:0000256" key="1">
    <source>
        <dbReference type="ARBA" id="ARBA00022553"/>
    </source>
</evidence>
<evidence type="ECO:0000256" key="3">
    <source>
        <dbReference type="ARBA" id="ARBA00023125"/>
    </source>
</evidence>
<evidence type="ECO:0000313" key="8">
    <source>
        <dbReference type="EMBL" id="OHV25761.1"/>
    </source>
</evidence>
<dbReference type="Pfam" id="PF00072">
    <property type="entry name" value="Response_reg"/>
    <property type="match status" value="1"/>
</dbReference>
<dbReference type="PANTHER" id="PTHR43214:SF24">
    <property type="entry name" value="TRANSCRIPTIONAL REGULATORY PROTEIN NARL-RELATED"/>
    <property type="match status" value="1"/>
</dbReference>
<dbReference type="InterPro" id="IPR058245">
    <property type="entry name" value="NreC/VraR/RcsB-like_REC"/>
</dbReference>
<dbReference type="SUPFAM" id="SSF52172">
    <property type="entry name" value="CheY-like"/>
    <property type="match status" value="1"/>
</dbReference>
<dbReference type="GO" id="GO:0003677">
    <property type="term" value="F:DNA binding"/>
    <property type="evidence" value="ECO:0007669"/>
    <property type="project" value="UniProtKB-KW"/>
</dbReference>
<dbReference type="InterPro" id="IPR001789">
    <property type="entry name" value="Sig_transdc_resp-reg_receiver"/>
</dbReference>
<dbReference type="PROSITE" id="PS50043">
    <property type="entry name" value="HTH_LUXR_2"/>
    <property type="match status" value="1"/>
</dbReference>
<keyword evidence="2" id="KW-0805">Transcription regulation</keyword>
<dbReference type="AlphaFoldDB" id="A0A1S1PWX6"/>
<gene>
    <name evidence="8" type="ORF">BBK14_21730</name>
</gene>
<keyword evidence="4" id="KW-0804">Transcription</keyword>
<dbReference type="OrthoDB" id="9808843at2"/>
<dbReference type="InterPro" id="IPR039420">
    <property type="entry name" value="WalR-like"/>
</dbReference>
<dbReference type="RefSeq" id="WP_071065228.1">
    <property type="nucleotide sequence ID" value="NZ_MAXA01000228.1"/>
</dbReference>
<feature type="domain" description="Response regulatory" evidence="7">
    <location>
        <begin position="1"/>
        <end position="118"/>
    </location>
</feature>
<dbReference type="CDD" id="cd17535">
    <property type="entry name" value="REC_NarL-like"/>
    <property type="match status" value="1"/>
</dbReference>
<dbReference type="PRINTS" id="PR00038">
    <property type="entry name" value="HTHLUXR"/>
</dbReference>
<dbReference type="SUPFAM" id="SSF46894">
    <property type="entry name" value="C-terminal effector domain of the bipartite response regulators"/>
    <property type="match status" value="1"/>
</dbReference>
<dbReference type="EMBL" id="MAXA01000228">
    <property type="protein sequence ID" value="OHV25761.1"/>
    <property type="molecule type" value="Genomic_DNA"/>
</dbReference>
<dbReference type="Proteomes" id="UP000179769">
    <property type="component" value="Unassembled WGS sequence"/>
</dbReference>
<dbReference type="SMART" id="SM00421">
    <property type="entry name" value="HTH_LUXR"/>
    <property type="match status" value="1"/>
</dbReference>
<dbReference type="PANTHER" id="PTHR43214">
    <property type="entry name" value="TWO-COMPONENT RESPONSE REGULATOR"/>
    <property type="match status" value="1"/>
</dbReference>
<name>A0A1S1PWX6_9ACTN</name>
<reference evidence="9" key="1">
    <citation type="submission" date="2016-07" db="EMBL/GenBank/DDBJ databases">
        <title>Frankia sp. NRRL B-16219 Genome sequencing.</title>
        <authorList>
            <person name="Ghodhbane-Gtari F."/>
            <person name="Swanson E."/>
            <person name="Gueddou A."/>
            <person name="Louati M."/>
            <person name="Nouioui I."/>
            <person name="Hezbri K."/>
            <person name="Abebe-Akele F."/>
            <person name="Simpson S."/>
            <person name="Morris K."/>
            <person name="Thomas K."/>
            <person name="Gtari M."/>
            <person name="Tisa L.S."/>
        </authorList>
    </citation>
    <scope>NUCLEOTIDE SEQUENCE [LARGE SCALE GENOMIC DNA]</scope>
    <source>
        <strain evidence="9">NRRL B-16219</strain>
    </source>
</reference>
<keyword evidence="1 5" id="KW-0597">Phosphoprotein</keyword>
<dbReference type="PROSITE" id="PS00622">
    <property type="entry name" value="HTH_LUXR_1"/>
    <property type="match status" value="1"/>
</dbReference>
<comment type="caution">
    <text evidence="8">The sequence shown here is derived from an EMBL/GenBank/DDBJ whole genome shotgun (WGS) entry which is preliminary data.</text>
</comment>